<comment type="caution">
    <text evidence="1">The sequence shown here is derived from an EMBL/GenBank/DDBJ whole genome shotgun (WGS) entry which is preliminary data.</text>
</comment>
<sequence length="47" mass="5139">MLHRAGELAGKLELEELTLNDLEVGDVINVWGEESGDRIFATTIIIG</sequence>
<accession>X1RC34</accession>
<proteinExistence type="predicted"/>
<evidence type="ECO:0000313" key="1">
    <source>
        <dbReference type="EMBL" id="GAI78317.1"/>
    </source>
</evidence>
<organism evidence="1">
    <name type="scientific">marine sediment metagenome</name>
    <dbReference type="NCBI Taxonomy" id="412755"/>
    <lineage>
        <taxon>unclassified sequences</taxon>
        <taxon>metagenomes</taxon>
        <taxon>ecological metagenomes</taxon>
    </lineage>
</organism>
<gene>
    <name evidence="1" type="ORF">S12H4_22743</name>
</gene>
<reference evidence="1" key="1">
    <citation type="journal article" date="2014" name="Front. Microbiol.">
        <title>High frequency of phylogenetically diverse reductive dehalogenase-homologous genes in deep subseafloor sedimentary metagenomes.</title>
        <authorList>
            <person name="Kawai M."/>
            <person name="Futagami T."/>
            <person name="Toyoda A."/>
            <person name="Takaki Y."/>
            <person name="Nishi S."/>
            <person name="Hori S."/>
            <person name="Arai W."/>
            <person name="Tsubouchi T."/>
            <person name="Morono Y."/>
            <person name="Uchiyama I."/>
            <person name="Ito T."/>
            <person name="Fujiyama A."/>
            <person name="Inagaki F."/>
            <person name="Takami H."/>
        </authorList>
    </citation>
    <scope>NUCLEOTIDE SEQUENCE</scope>
    <source>
        <strain evidence="1">Expedition CK06-06</strain>
    </source>
</reference>
<dbReference type="EMBL" id="BARW01011921">
    <property type="protein sequence ID" value="GAI78317.1"/>
    <property type="molecule type" value="Genomic_DNA"/>
</dbReference>
<name>X1RC34_9ZZZZ</name>
<dbReference type="AlphaFoldDB" id="X1RC34"/>
<protein>
    <submittedName>
        <fullName evidence="1">Uncharacterized protein</fullName>
    </submittedName>
</protein>